<evidence type="ECO:0000256" key="1">
    <source>
        <dbReference type="SAM" id="MobiDB-lite"/>
    </source>
</evidence>
<dbReference type="NCBIfam" id="TIGR03296">
    <property type="entry name" value="M6dom_TIGR03296"/>
    <property type="match status" value="1"/>
</dbReference>
<dbReference type="InterPro" id="IPR008757">
    <property type="entry name" value="Peptidase_M6-like_domain"/>
</dbReference>
<dbReference type="PROSITE" id="PS00018">
    <property type="entry name" value="EF_HAND_1"/>
    <property type="match status" value="1"/>
</dbReference>
<feature type="domain" description="Cadherin" evidence="3">
    <location>
        <begin position="18"/>
        <end position="119"/>
    </location>
</feature>
<name>A0A1W1DYW3_9ZZZZ</name>
<dbReference type="Gene3D" id="2.60.40.10">
    <property type="entry name" value="Immunoglobulins"/>
    <property type="match status" value="2"/>
</dbReference>
<gene>
    <name evidence="4" type="ORF">MNB_SUP05-SYMBIONT-4-147</name>
</gene>
<dbReference type="AlphaFoldDB" id="A0A1W1DYW3"/>
<dbReference type="InterPro" id="IPR010221">
    <property type="entry name" value="VCBS_dom"/>
</dbReference>
<dbReference type="InterPro" id="IPR002048">
    <property type="entry name" value="EF_hand_dom"/>
</dbReference>
<proteinExistence type="predicted"/>
<dbReference type="EMBL" id="FPHY01000119">
    <property type="protein sequence ID" value="SFV86893.1"/>
    <property type="molecule type" value="Genomic_DNA"/>
</dbReference>
<dbReference type="GO" id="GO:0008233">
    <property type="term" value="F:peptidase activity"/>
    <property type="evidence" value="ECO:0007669"/>
    <property type="project" value="InterPro"/>
</dbReference>
<dbReference type="GO" id="GO:0007156">
    <property type="term" value="P:homophilic cell adhesion via plasma membrane adhesion molecules"/>
    <property type="evidence" value="ECO:0007669"/>
    <property type="project" value="InterPro"/>
</dbReference>
<dbReference type="InterPro" id="IPR006644">
    <property type="entry name" value="Cadg"/>
</dbReference>
<dbReference type="PROSITE" id="PS50222">
    <property type="entry name" value="EF_HAND_2"/>
    <property type="match status" value="1"/>
</dbReference>
<dbReference type="SUPFAM" id="SSF55486">
    <property type="entry name" value="Metalloproteases ('zincins'), catalytic domain"/>
    <property type="match status" value="1"/>
</dbReference>
<sequence length="787" mass="85745">MAVEHFKKTLNEVLGLAFKSNNIISVAENQTVAITLKAKSDNDSNAVQYTISGGDSESFTVNTNTGVVVFRTAPDFENKPSYTFTAKAENGLKIITQTVTINITNVNEAPTITSTAPTTATEDTSYAYTPTATDVDSNTLTWSLSNKPTNMTFSPTTGEINWTPLEGITTSGEITLTVTDGHLTENQQFTITVTGVNDAPTITSTAPTAATEDTLYTYTPTATDVDNNTLTWSLSNKPTGMTFNTTTGKINWTPSEGITTSNEITLTVTDNHLTATQKFTIEVTPVNNPPVIDSASNIDVVESNKATGYTVSATDDDAIIYSISGGVDKDLFDLNSTSGVLTFKAAPDFENAHDANKDNNYTLIVQASDGTNNTTKPLAIRVIKHHPLLVIRIEFKDITFTNPENIWEQKIFGDNDGQLNHYFNEISQGRYRFIRAKETQGTENDGIITVKLDINHPNPAWERIHLFRPKLKEALDKADTDIDYSTYDINKNGSIEKDELQLLFLVAGGESASRQIPGIWAHASSISSFNDDVILNSYSVFGERHNNPEQPDATVDATIGVIAHELGHAALNLPDLYDTSRESSGIGYFGLMGAGSWGKKEGEPRGQTPTHMTAWSKAKSKFTYPITLPTGTHNNLSVTATANDKYQAYKVETGKDKEYFLIENRVGGYDLGLYHLNGNTSGSLFPGGLLILHIDDNVGHNNAKIHRMVDVEEANNPELDEKPDVSAKPTDKKTRGHVNNLFFNGNKTTFNDTSTPNSKKYDGSSSGVSISDISTAGETMKIKVIKN</sequence>
<feature type="domain" description="EF-hand" evidence="2">
    <location>
        <begin position="475"/>
        <end position="510"/>
    </location>
</feature>
<dbReference type="GO" id="GO:0016020">
    <property type="term" value="C:membrane"/>
    <property type="evidence" value="ECO:0007669"/>
    <property type="project" value="InterPro"/>
</dbReference>
<dbReference type="SMART" id="SM00736">
    <property type="entry name" value="CADG"/>
    <property type="match status" value="2"/>
</dbReference>
<accession>A0A1W1DYW3</accession>
<organism evidence="4">
    <name type="scientific">hydrothermal vent metagenome</name>
    <dbReference type="NCBI Taxonomy" id="652676"/>
    <lineage>
        <taxon>unclassified sequences</taxon>
        <taxon>metagenomes</taxon>
        <taxon>ecological metagenomes</taxon>
    </lineage>
</organism>
<dbReference type="SMART" id="SM00112">
    <property type="entry name" value="CA"/>
    <property type="match status" value="3"/>
</dbReference>
<feature type="region of interest" description="Disordered" evidence="1">
    <location>
        <begin position="715"/>
        <end position="769"/>
    </location>
</feature>
<dbReference type="InterPro" id="IPR002126">
    <property type="entry name" value="Cadherin-like_dom"/>
</dbReference>
<dbReference type="InterPro" id="IPR018247">
    <property type="entry name" value="EF_Hand_1_Ca_BS"/>
</dbReference>
<dbReference type="GO" id="GO:0005509">
    <property type="term" value="F:calcium ion binding"/>
    <property type="evidence" value="ECO:0007669"/>
    <property type="project" value="InterPro"/>
</dbReference>
<dbReference type="GO" id="GO:0006508">
    <property type="term" value="P:proteolysis"/>
    <property type="evidence" value="ECO:0007669"/>
    <property type="project" value="InterPro"/>
</dbReference>
<dbReference type="Pfam" id="PF05547">
    <property type="entry name" value="Peptidase_M6"/>
    <property type="match status" value="1"/>
</dbReference>
<evidence type="ECO:0000259" key="3">
    <source>
        <dbReference type="PROSITE" id="PS50268"/>
    </source>
</evidence>
<dbReference type="Gene3D" id="2.60.40.60">
    <property type="entry name" value="Cadherins"/>
    <property type="match status" value="2"/>
</dbReference>
<feature type="compositionally biased region" description="Basic and acidic residues" evidence="1">
    <location>
        <begin position="719"/>
        <end position="733"/>
    </location>
</feature>
<dbReference type="InterPro" id="IPR013783">
    <property type="entry name" value="Ig-like_fold"/>
</dbReference>
<dbReference type="CDD" id="cd11304">
    <property type="entry name" value="Cadherin_repeat"/>
    <property type="match status" value="2"/>
</dbReference>
<protein>
    <submittedName>
        <fullName evidence="4">Fibronectin type III domain protein</fullName>
    </submittedName>
</protein>
<feature type="compositionally biased region" description="Polar residues" evidence="1">
    <location>
        <begin position="741"/>
        <end position="758"/>
    </location>
</feature>
<dbReference type="PANTHER" id="PTHR41775">
    <property type="entry name" value="SECRETED PROTEIN-RELATED"/>
    <property type="match status" value="1"/>
</dbReference>
<dbReference type="Pfam" id="PF00028">
    <property type="entry name" value="Cadherin"/>
    <property type="match status" value="1"/>
</dbReference>
<dbReference type="PROSITE" id="PS50268">
    <property type="entry name" value="CADHERIN_2"/>
    <property type="match status" value="2"/>
</dbReference>
<evidence type="ECO:0000313" key="4">
    <source>
        <dbReference type="EMBL" id="SFV86893.1"/>
    </source>
</evidence>
<dbReference type="NCBIfam" id="TIGR01965">
    <property type="entry name" value="VCBS_repeat"/>
    <property type="match status" value="1"/>
</dbReference>
<dbReference type="PANTHER" id="PTHR41775:SF1">
    <property type="entry name" value="PEPTIDASE M6-LIKE DOMAIN-CONTAINING PROTEIN"/>
    <property type="match status" value="1"/>
</dbReference>
<dbReference type="Pfam" id="PF05345">
    <property type="entry name" value="He_PIG"/>
    <property type="match status" value="2"/>
</dbReference>
<dbReference type="InterPro" id="IPR015919">
    <property type="entry name" value="Cadherin-like_sf"/>
</dbReference>
<reference evidence="4" key="1">
    <citation type="submission" date="2016-10" db="EMBL/GenBank/DDBJ databases">
        <authorList>
            <person name="de Groot N.N."/>
        </authorList>
    </citation>
    <scope>NUCLEOTIDE SEQUENCE</scope>
</reference>
<dbReference type="SUPFAM" id="SSF49313">
    <property type="entry name" value="Cadherin-like"/>
    <property type="match status" value="4"/>
</dbReference>
<feature type="domain" description="Cadherin" evidence="3">
    <location>
        <begin position="294"/>
        <end position="395"/>
    </location>
</feature>
<evidence type="ECO:0000259" key="2">
    <source>
        <dbReference type="PROSITE" id="PS50222"/>
    </source>
</evidence>